<evidence type="ECO:0000256" key="1">
    <source>
        <dbReference type="SAM" id="Coils"/>
    </source>
</evidence>
<dbReference type="EMBL" id="JRPH02000022">
    <property type="protein sequence ID" value="TLE03997.1"/>
    <property type="molecule type" value="Genomic_DNA"/>
</dbReference>
<dbReference type="AlphaFoldDB" id="A0A6D2CAJ0"/>
<reference evidence="2 3" key="1">
    <citation type="journal article" date="2014" name="Genome Announc.">
        <title>Draft genome sequences of eight enterohepatic helicobacter species isolated from both laboratory and wild rodents.</title>
        <authorList>
            <person name="Sheh A."/>
            <person name="Shen Z."/>
            <person name="Fox J.G."/>
        </authorList>
    </citation>
    <scope>NUCLEOTIDE SEQUENCE [LARGE SCALE GENOMIC DNA]</scope>
    <source>
        <strain evidence="2 3">Missouri</strain>
    </source>
</reference>
<evidence type="ECO:0000313" key="2">
    <source>
        <dbReference type="EMBL" id="TLE03997.1"/>
    </source>
</evidence>
<dbReference type="GeneID" id="60657630"/>
<evidence type="ECO:0000313" key="3">
    <source>
        <dbReference type="Proteomes" id="UP000029870"/>
    </source>
</evidence>
<protein>
    <submittedName>
        <fullName evidence="2">Uncharacterized protein</fullName>
    </submittedName>
</protein>
<proteinExistence type="predicted"/>
<gene>
    <name evidence="2" type="ORF">LS77_007535</name>
</gene>
<feature type="coiled-coil region" evidence="1">
    <location>
        <begin position="4"/>
        <end position="64"/>
    </location>
</feature>
<comment type="caution">
    <text evidence="2">The sequence shown here is derived from an EMBL/GenBank/DDBJ whole genome shotgun (WGS) entry which is preliminary data.</text>
</comment>
<sequence>MSLLDKLKNAKEQYIDNNENMQNILAKTKSLANEATEKLKEMTNKDSNKNANNLQELITEKQEQIKPSGVIHLQEKAENIMLDSALQLKKIIHEAYQAGYAKGYECCNKKFTEQNAECKDNVEKQAPYKVETQDKWENVALETKLNAETQTQEKISNKD</sequence>
<accession>A0A6D2CAJ0</accession>
<organism evidence="2 3">
    <name type="scientific">Helicobacter bilis</name>
    <dbReference type="NCBI Taxonomy" id="37372"/>
    <lineage>
        <taxon>Bacteria</taxon>
        <taxon>Pseudomonadati</taxon>
        <taxon>Campylobacterota</taxon>
        <taxon>Epsilonproteobacteria</taxon>
        <taxon>Campylobacterales</taxon>
        <taxon>Helicobacteraceae</taxon>
        <taxon>Helicobacter</taxon>
    </lineage>
</organism>
<dbReference type="Proteomes" id="UP000029870">
    <property type="component" value="Unassembled WGS sequence"/>
</dbReference>
<keyword evidence="1" id="KW-0175">Coiled coil</keyword>
<name>A0A6D2CAJ0_9HELI</name>
<dbReference type="RefSeq" id="WP_004089474.1">
    <property type="nucleotide sequence ID" value="NZ_JAERIZ010000038.1"/>
</dbReference>